<dbReference type="Proteomes" id="UP000185657">
    <property type="component" value="Unassembled WGS sequence"/>
</dbReference>
<dbReference type="EMBL" id="CP017476">
    <property type="protein sequence ID" value="AOW12382.1"/>
    <property type="molecule type" value="Genomic_DNA"/>
</dbReference>
<gene>
    <name evidence="4" type="ORF">LPB072_05440</name>
    <name evidence="5" type="ORF">LPB72_08020</name>
</gene>
<dbReference type="InterPro" id="IPR043504">
    <property type="entry name" value="Peptidase_S1_PA_chymotrypsin"/>
</dbReference>
<accession>A0A167IAL9</accession>
<evidence type="ECO:0000313" key="4">
    <source>
        <dbReference type="EMBL" id="AOW12382.1"/>
    </source>
</evidence>
<dbReference type="RefSeq" id="WP_066088523.1">
    <property type="nucleotide sequence ID" value="NZ_CP017476.1"/>
</dbReference>
<sequence>MNMKLTTTSLILASAGILTACGGGNSAPTAIKQKSATEAETPSTQDRAEPVSTAADSVHSNDAHVLTADEARKSAEAGAVIVKSVPVGSRDISAQMQTIDLGAMPADELAKRERNNRPSAATPVAKAYQIGIGRAIAATSQAKSFQQLLSWSQLPSGNTAGTARFSSADAFGIRLGLQITSLPDNALVRVLSTGSETALEITGASVNQAIASNVAADGDSSKARTYWLPMTTGSATDLEIELPAGVSADSVSIAVPSLVHMLESAPMAELKAASVKSDCPSLNPDPVCNATLPPAANAVSTYDFIDTNDEGDLAGFVCTGTLLADKAASNQPYFLTANHCITSQTVASTMVNYWFYRSSACGSNTLSPGAVKTLGGATLLWTRTDTTTNTKNPVGTDTSFLKLNAAAPAGAMFAGWSTDRQAISNAVAMTALHHPGGDLLRQSTGTISNMGVWLSNGSLVSTADTTQPMYQVSWSLGLTEGGSSGSGLFRNGTSSNPQVVGQLWGGYAKCTAPSLPDYYGRFDLAYQDGLIGWLNPGYKMVFRFYNINNGSHFFSANVTERDTVRNTVPSLVHEGPAFSVAPAAGSGLSPVHRFLNRSTGVHFYTINEAELAAVMNLPTFNYEGIAWYARKASSPAAGTIEVYRFSRLATGTHLYTTNVAERDNIIANLAGSYNYEGVAYRAWPVN</sequence>
<feature type="chain" id="PRO_5043646565" description="DUF5648 domain-containing protein" evidence="2">
    <location>
        <begin position="21"/>
        <end position="686"/>
    </location>
</feature>
<evidence type="ECO:0000256" key="1">
    <source>
        <dbReference type="SAM" id="MobiDB-lite"/>
    </source>
</evidence>
<name>A0A167IAL9_9BURK</name>
<evidence type="ECO:0000313" key="5">
    <source>
        <dbReference type="EMBL" id="OAD42432.1"/>
    </source>
</evidence>
<evidence type="ECO:0000313" key="7">
    <source>
        <dbReference type="Proteomes" id="UP000185680"/>
    </source>
</evidence>
<proteinExistence type="predicted"/>
<dbReference type="Gene3D" id="2.40.10.10">
    <property type="entry name" value="Trypsin-like serine proteases"/>
    <property type="match status" value="2"/>
</dbReference>
<organism evidence="4 7">
    <name type="scientific">Hydrogenophaga crassostreae</name>
    <dbReference type="NCBI Taxonomy" id="1763535"/>
    <lineage>
        <taxon>Bacteria</taxon>
        <taxon>Pseudomonadati</taxon>
        <taxon>Pseudomonadota</taxon>
        <taxon>Betaproteobacteria</taxon>
        <taxon>Burkholderiales</taxon>
        <taxon>Comamonadaceae</taxon>
        <taxon>Hydrogenophaga</taxon>
    </lineage>
</organism>
<evidence type="ECO:0000313" key="6">
    <source>
        <dbReference type="Proteomes" id="UP000185657"/>
    </source>
</evidence>
<dbReference type="EMBL" id="LVWD01000008">
    <property type="protein sequence ID" value="OAD42432.1"/>
    <property type="molecule type" value="Genomic_DNA"/>
</dbReference>
<feature type="region of interest" description="Disordered" evidence="1">
    <location>
        <begin position="33"/>
        <end position="62"/>
    </location>
</feature>
<dbReference type="InterPro" id="IPR043708">
    <property type="entry name" value="DUF5648"/>
</dbReference>
<dbReference type="InterPro" id="IPR009003">
    <property type="entry name" value="Peptidase_S1_PA"/>
</dbReference>
<dbReference type="KEGG" id="hyl:LPB072_05440"/>
<feature type="compositionally biased region" description="Polar residues" evidence="1">
    <location>
        <begin position="33"/>
        <end position="45"/>
    </location>
</feature>
<feature type="signal peptide" evidence="2">
    <location>
        <begin position="1"/>
        <end position="20"/>
    </location>
</feature>
<evidence type="ECO:0000256" key="2">
    <source>
        <dbReference type="SAM" id="SignalP"/>
    </source>
</evidence>
<keyword evidence="2" id="KW-0732">Signal</keyword>
<dbReference type="PANTHER" id="PTHR36234">
    <property type="entry name" value="LYSYL ENDOPEPTIDASE"/>
    <property type="match status" value="1"/>
</dbReference>
<feature type="domain" description="DUF5648" evidence="3">
    <location>
        <begin position="541"/>
        <end position="682"/>
    </location>
</feature>
<dbReference type="OrthoDB" id="5619888at2"/>
<reference evidence="4 7" key="2">
    <citation type="submission" date="2016-10" db="EMBL/GenBank/DDBJ databases">
        <title>Hydorgenophaga sp. LPB0072 isolated from gastropod.</title>
        <authorList>
            <person name="Kim E."/>
            <person name="Yi H."/>
        </authorList>
    </citation>
    <scope>NUCLEOTIDE SEQUENCE [LARGE SCALE GENOMIC DNA]</scope>
    <source>
        <strain evidence="4 7">LPB0072</strain>
    </source>
</reference>
<dbReference type="PROSITE" id="PS51257">
    <property type="entry name" value="PROKAR_LIPOPROTEIN"/>
    <property type="match status" value="1"/>
</dbReference>
<dbReference type="Pfam" id="PF18885">
    <property type="entry name" value="DUF5648"/>
    <property type="match status" value="1"/>
</dbReference>
<dbReference type="SUPFAM" id="SSF50494">
    <property type="entry name" value="Trypsin-like serine proteases"/>
    <property type="match status" value="1"/>
</dbReference>
<evidence type="ECO:0000259" key="3">
    <source>
        <dbReference type="Pfam" id="PF18885"/>
    </source>
</evidence>
<dbReference type="STRING" id="1763535.LPB072_05440"/>
<reference evidence="5 6" key="1">
    <citation type="submission" date="2016-02" db="EMBL/GenBank/DDBJ databases">
        <title>Draft genome sequence of Hydrogenophaga sp. LPB0072.</title>
        <authorList>
            <person name="Shin S.-K."/>
            <person name="Yi H."/>
        </authorList>
    </citation>
    <scope>NUCLEOTIDE SEQUENCE [LARGE SCALE GENOMIC DNA]</scope>
    <source>
        <strain evidence="5 6">LPB0072</strain>
    </source>
</reference>
<dbReference type="PANTHER" id="PTHR36234:SF5">
    <property type="entry name" value="LYSYL ENDOPEPTIDASE"/>
    <property type="match status" value="1"/>
</dbReference>
<protein>
    <recommendedName>
        <fullName evidence="3">DUF5648 domain-containing protein</fullName>
    </recommendedName>
</protein>
<keyword evidence="6" id="KW-1185">Reference proteome</keyword>
<dbReference type="Proteomes" id="UP000185680">
    <property type="component" value="Chromosome"/>
</dbReference>
<dbReference type="AlphaFoldDB" id="A0A167IAL9"/>